<dbReference type="EMBL" id="AP024446">
    <property type="protein sequence ID" value="BCS24836.1"/>
    <property type="molecule type" value="Genomic_DNA"/>
</dbReference>
<feature type="compositionally biased region" description="Basic and acidic residues" evidence="1">
    <location>
        <begin position="142"/>
        <end position="153"/>
    </location>
</feature>
<sequence>MTGLIDPGLPWRHLRSQRNPSLARPPTPGRRLGKCLRAPGAMSQSETASPRRQPIKFLINLKTRLGSLAHVSGDGRKEEKTTRPSSIRSTNSEGPKLLTGQPIGIQDSDMPVRTIHHSPTFPALEHILKSIPHNPNSARDSNSTHEQLDDLDRNTLCSP</sequence>
<feature type="region of interest" description="Disordered" evidence="1">
    <location>
        <begin position="131"/>
        <end position="159"/>
    </location>
</feature>
<feature type="compositionally biased region" description="Basic and acidic residues" evidence="1">
    <location>
        <begin position="73"/>
        <end position="82"/>
    </location>
</feature>
<dbReference type="Proteomes" id="UP000654913">
    <property type="component" value="Chromosome 4"/>
</dbReference>
<protein>
    <submittedName>
        <fullName evidence="2">Uncharacterized protein</fullName>
    </submittedName>
</protein>
<dbReference type="AlphaFoldDB" id="A0A7R8AMX9"/>
<reference evidence="2" key="2">
    <citation type="submission" date="2021-02" db="EMBL/GenBank/DDBJ databases">
        <title>Aspergillus puulaauensis MK2 genome sequence.</title>
        <authorList>
            <person name="Futagami T."/>
            <person name="Mori K."/>
            <person name="Kadooka C."/>
            <person name="Tanaka T."/>
        </authorList>
    </citation>
    <scope>NUCLEOTIDE SEQUENCE</scope>
    <source>
        <strain evidence="2">MK2</strain>
    </source>
</reference>
<dbReference type="KEGG" id="apuu:APUU_41280A"/>
<evidence type="ECO:0000313" key="2">
    <source>
        <dbReference type="EMBL" id="BCS24836.1"/>
    </source>
</evidence>
<feature type="region of interest" description="Disordered" evidence="1">
    <location>
        <begin position="68"/>
        <end position="116"/>
    </location>
</feature>
<dbReference type="RefSeq" id="XP_041557030.1">
    <property type="nucleotide sequence ID" value="XM_041704445.1"/>
</dbReference>
<keyword evidence="3" id="KW-1185">Reference proteome</keyword>
<name>A0A7R8AMX9_9EURO</name>
<organism evidence="2 3">
    <name type="scientific">Aspergillus puulaauensis</name>
    <dbReference type="NCBI Taxonomy" id="1220207"/>
    <lineage>
        <taxon>Eukaryota</taxon>
        <taxon>Fungi</taxon>
        <taxon>Dikarya</taxon>
        <taxon>Ascomycota</taxon>
        <taxon>Pezizomycotina</taxon>
        <taxon>Eurotiomycetes</taxon>
        <taxon>Eurotiomycetidae</taxon>
        <taxon>Eurotiales</taxon>
        <taxon>Aspergillaceae</taxon>
        <taxon>Aspergillus</taxon>
    </lineage>
</organism>
<proteinExistence type="predicted"/>
<dbReference type="OrthoDB" id="10516798at2759"/>
<accession>A0A7R8AMX9</accession>
<evidence type="ECO:0000313" key="3">
    <source>
        <dbReference type="Proteomes" id="UP000654913"/>
    </source>
</evidence>
<reference evidence="2" key="1">
    <citation type="submission" date="2021-01" db="EMBL/GenBank/DDBJ databases">
        <authorList>
            <consortium name="Aspergillus puulaauensis MK2 genome sequencing consortium"/>
            <person name="Kazuki M."/>
            <person name="Futagami T."/>
        </authorList>
    </citation>
    <scope>NUCLEOTIDE SEQUENCE</scope>
    <source>
        <strain evidence="2">MK2</strain>
    </source>
</reference>
<feature type="compositionally biased region" description="Polar residues" evidence="1">
    <location>
        <begin position="83"/>
        <end position="93"/>
    </location>
</feature>
<gene>
    <name evidence="2" type="ORF">APUU_41280A</name>
</gene>
<feature type="region of interest" description="Disordered" evidence="1">
    <location>
        <begin position="1"/>
        <end position="32"/>
    </location>
</feature>
<dbReference type="GeneID" id="64974841"/>
<evidence type="ECO:0000256" key="1">
    <source>
        <dbReference type="SAM" id="MobiDB-lite"/>
    </source>
</evidence>